<dbReference type="PANTHER" id="PTHR11552">
    <property type="entry name" value="GLUCOSE-METHANOL-CHOLINE GMC OXIDOREDUCTASE"/>
    <property type="match status" value="1"/>
</dbReference>
<evidence type="ECO:0000256" key="4">
    <source>
        <dbReference type="ARBA" id="ARBA00011245"/>
    </source>
</evidence>
<evidence type="ECO:0000256" key="15">
    <source>
        <dbReference type="SAM" id="SignalP"/>
    </source>
</evidence>
<dbReference type="Pfam" id="PF05199">
    <property type="entry name" value="GMC_oxred_C"/>
    <property type="match status" value="1"/>
</dbReference>
<dbReference type="GO" id="GO:0005576">
    <property type="term" value="C:extracellular region"/>
    <property type="evidence" value="ECO:0007669"/>
    <property type="project" value="UniProtKB-SubCell"/>
</dbReference>
<organism evidence="17 18">
    <name type="scientific">Coprinellus micaceus</name>
    <name type="common">Glistening ink-cap mushroom</name>
    <name type="synonym">Coprinus micaceus</name>
    <dbReference type="NCBI Taxonomy" id="71717"/>
    <lineage>
        <taxon>Eukaryota</taxon>
        <taxon>Fungi</taxon>
        <taxon>Dikarya</taxon>
        <taxon>Basidiomycota</taxon>
        <taxon>Agaricomycotina</taxon>
        <taxon>Agaricomycetes</taxon>
        <taxon>Agaricomycetidae</taxon>
        <taxon>Agaricales</taxon>
        <taxon>Agaricineae</taxon>
        <taxon>Psathyrellaceae</taxon>
        <taxon>Coprinellus</taxon>
    </lineage>
</organism>
<dbReference type="Proteomes" id="UP000298030">
    <property type="component" value="Unassembled WGS sequence"/>
</dbReference>
<dbReference type="Gene3D" id="3.50.50.60">
    <property type="entry name" value="FAD/NAD(P)-binding domain"/>
    <property type="match status" value="2"/>
</dbReference>
<keyword evidence="6" id="KW-0964">Secreted</keyword>
<evidence type="ECO:0000256" key="2">
    <source>
        <dbReference type="ARBA" id="ARBA00004613"/>
    </source>
</evidence>
<feature type="chain" id="PRO_5021316053" description="pyranose dehydrogenase (acceptor)" evidence="15">
    <location>
        <begin position="24"/>
        <end position="498"/>
    </location>
</feature>
<comment type="subcellular location">
    <subcellularLocation>
        <location evidence="2">Secreted</location>
    </subcellularLocation>
</comment>
<dbReference type="EMBL" id="QPFP01000085">
    <property type="protein sequence ID" value="TEB22821.1"/>
    <property type="molecule type" value="Genomic_DNA"/>
</dbReference>
<evidence type="ECO:0000256" key="3">
    <source>
        <dbReference type="ARBA" id="ARBA00010790"/>
    </source>
</evidence>
<evidence type="ECO:0000256" key="1">
    <source>
        <dbReference type="ARBA" id="ARBA00001974"/>
    </source>
</evidence>
<protein>
    <recommendedName>
        <fullName evidence="5">pyranose dehydrogenase (acceptor)</fullName>
        <ecNumber evidence="5">1.1.99.29</ecNumber>
    </recommendedName>
</protein>
<keyword evidence="7" id="KW-0285">Flavoprotein</keyword>
<evidence type="ECO:0000313" key="18">
    <source>
        <dbReference type="Proteomes" id="UP000298030"/>
    </source>
</evidence>
<evidence type="ECO:0000259" key="16">
    <source>
        <dbReference type="PROSITE" id="PS00624"/>
    </source>
</evidence>
<dbReference type="InterPro" id="IPR007867">
    <property type="entry name" value="GMC_OxRtase_C"/>
</dbReference>
<keyword evidence="18" id="KW-1185">Reference proteome</keyword>
<evidence type="ECO:0000256" key="7">
    <source>
        <dbReference type="ARBA" id="ARBA00022630"/>
    </source>
</evidence>
<dbReference type="SUPFAM" id="SSF54373">
    <property type="entry name" value="FAD-linked reductases, C-terminal domain"/>
    <property type="match status" value="1"/>
</dbReference>
<dbReference type="SUPFAM" id="SSF51905">
    <property type="entry name" value="FAD/NAD(P)-binding domain"/>
    <property type="match status" value="1"/>
</dbReference>
<evidence type="ECO:0000313" key="17">
    <source>
        <dbReference type="EMBL" id="TEB22821.1"/>
    </source>
</evidence>
<comment type="similarity">
    <text evidence="3">Belongs to the GMC oxidoreductase family.</text>
</comment>
<dbReference type="OrthoDB" id="269227at2759"/>
<comment type="catalytic activity">
    <reaction evidence="12">
        <text>pyranose + acceptor = pyranos-3-ulose + reduced acceptor.</text>
        <dbReference type="EC" id="1.1.99.29"/>
    </reaction>
</comment>
<sequence length="498" mass="54016">MKSTFATLLSFVLLTVYVANVSATVYQTFDALPQNKQFDYIVVGGNIGGSVVASRLSENLFTSVLLIEAGPDSKNKELLAIPGNYPNSIPCRFHWNFTTTPQEGLGRRSIDYDRGFVFGGSTSVNGMVYTCGAAEDYDRWAKVTGDLGWTWALLWPYTIKYERFKGATGNKRSVGQFNPLSHGYLGKSKVGLPWSGPTKFDNCAMAAAKDPKSEFKFNLDLNSSKPLGLTWTQSMSGEGERSSASKAYLTPDVRRPNLHVLATSQASKKDIRTVETVTAMQEVILSAGAIGTSQILLNSGIGDSAETLGRTLATTSQRSRLVTSTQADPPLIHLRTNATLLPKSNIGNQMYGGAAVLMTPQSRGTVKIASSNPFDKPLIDLGFLTHPFDILALKDGVRTMKRFFAHPAWANYIATNISPDPDAMGEGEWEGLTRSKGAANGAVYPNLKVKGLKGLRILFSPTPRMTVPTDESFVPTGHSMAAIYILSECASGLIKWRL</sequence>
<evidence type="ECO:0000256" key="5">
    <source>
        <dbReference type="ARBA" id="ARBA00013177"/>
    </source>
</evidence>
<evidence type="ECO:0000256" key="12">
    <source>
        <dbReference type="ARBA" id="ARBA00034029"/>
    </source>
</evidence>
<evidence type="ECO:0000256" key="9">
    <source>
        <dbReference type="ARBA" id="ARBA00024699"/>
    </source>
</evidence>
<comment type="subunit">
    <text evidence="4">Monomer.</text>
</comment>
<feature type="domain" description="Glucose-methanol-choline oxidoreductase N-terminal" evidence="16">
    <location>
        <begin position="288"/>
        <end position="302"/>
    </location>
</feature>
<dbReference type="AlphaFoldDB" id="A0A4Y7SM67"/>
<keyword evidence="15" id="KW-0732">Signal</keyword>
<comment type="catalytic activity">
    <reaction evidence="11">
        <text>pyranose + acceptor = pyranos-2,3-diulose + reduced acceptor.</text>
        <dbReference type="EC" id="1.1.99.29"/>
    </reaction>
</comment>
<dbReference type="STRING" id="71717.A0A4Y7SM67"/>
<dbReference type="InterPro" id="IPR012132">
    <property type="entry name" value="GMC_OxRdtase"/>
</dbReference>
<dbReference type="InterPro" id="IPR000172">
    <property type="entry name" value="GMC_OxRdtase_N"/>
</dbReference>
<evidence type="ECO:0000256" key="14">
    <source>
        <dbReference type="ARBA" id="ARBA00034059"/>
    </source>
</evidence>
<evidence type="ECO:0000256" key="6">
    <source>
        <dbReference type="ARBA" id="ARBA00022525"/>
    </source>
</evidence>
<comment type="catalytic activity">
    <reaction evidence="14">
        <text>a pyranoside + acceptor = a pyranosid-3,4-diulose + reduced acceptor.</text>
        <dbReference type="EC" id="1.1.99.29"/>
    </reaction>
</comment>
<name>A0A4Y7SM67_COPMI</name>
<comment type="function">
    <text evidence="9">Catalyzes the single-oxidation or sequential double oxidation reaction of carbohydrates primarily at carbon-2 and/or carbon-3 with the concomitant reduction of the flavin. The enzyme exhibits a broad sugar substrate specificity, oxidizing different aldopyranoses to the corresponding C-1, C-2, C-3 or C-1,2, C-2,3 and C-3,4 (di)dehydro sugars with substrate-specific regioselectivity. Accepts only a narrow range of electron acceptors such as substituted benzoquinones and complexed metal ions and reacts extremely slowly with O(2) as acceptor. May play a role in the natural recycling of plant matter by oxidizing all major monosaccharides in lignocellulose and by reducing quinone compounds or reactive radical species generated during lignin depolymerization.</text>
</comment>
<accession>A0A4Y7SM67</accession>
<evidence type="ECO:0000256" key="13">
    <source>
        <dbReference type="ARBA" id="ARBA00034050"/>
    </source>
</evidence>
<dbReference type="Gene3D" id="3.30.560.10">
    <property type="entry name" value="Glucose Oxidase, domain 3"/>
    <property type="match status" value="1"/>
</dbReference>
<evidence type="ECO:0000256" key="10">
    <source>
        <dbReference type="ARBA" id="ARBA00033986"/>
    </source>
</evidence>
<dbReference type="PROSITE" id="PS00624">
    <property type="entry name" value="GMC_OXRED_2"/>
    <property type="match status" value="1"/>
</dbReference>
<reference evidence="17 18" key="1">
    <citation type="journal article" date="2019" name="Nat. Ecol. Evol.">
        <title>Megaphylogeny resolves global patterns of mushroom evolution.</title>
        <authorList>
            <person name="Varga T."/>
            <person name="Krizsan K."/>
            <person name="Foldi C."/>
            <person name="Dima B."/>
            <person name="Sanchez-Garcia M."/>
            <person name="Sanchez-Ramirez S."/>
            <person name="Szollosi G.J."/>
            <person name="Szarkandi J.G."/>
            <person name="Papp V."/>
            <person name="Albert L."/>
            <person name="Andreopoulos W."/>
            <person name="Angelini C."/>
            <person name="Antonin V."/>
            <person name="Barry K.W."/>
            <person name="Bougher N.L."/>
            <person name="Buchanan P."/>
            <person name="Buyck B."/>
            <person name="Bense V."/>
            <person name="Catcheside P."/>
            <person name="Chovatia M."/>
            <person name="Cooper J."/>
            <person name="Damon W."/>
            <person name="Desjardin D."/>
            <person name="Finy P."/>
            <person name="Geml J."/>
            <person name="Haridas S."/>
            <person name="Hughes K."/>
            <person name="Justo A."/>
            <person name="Karasinski D."/>
            <person name="Kautmanova I."/>
            <person name="Kiss B."/>
            <person name="Kocsube S."/>
            <person name="Kotiranta H."/>
            <person name="LaButti K.M."/>
            <person name="Lechner B.E."/>
            <person name="Liimatainen K."/>
            <person name="Lipzen A."/>
            <person name="Lukacs Z."/>
            <person name="Mihaltcheva S."/>
            <person name="Morgado L.N."/>
            <person name="Niskanen T."/>
            <person name="Noordeloos M.E."/>
            <person name="Ohm R.A."/>
            <person name="Ortiz-Santana B."/>
            <person name="Ovrebo C."/>
            <person name="Racz N."/>
            <person name="Riley R."/>
            <person name="Savchenko A."/>
            <person name="Shiryaev A."/>
            <person name="Soop K."/>
            <person name="Spirin V."/>
            <person name="Szebenyi C."/>
            <person name="Tomsovsky M."/>
            <person name="Tulloss R.E."/>
            <person name="Uehling J."/>
            <person name="Grigoriev I.V."/>
            <person name="Vagvolgyi C."/>
            <person name="Papp T."/>
            <person name="Martin F.M."/>
            <person name="Miettinen O."/>
            <person name="Hibbett D.S."/>
            <person name="Nagy L.G."/>
        </authorList>
    </citation>
    <scope>NUCLEOTIDE SEQUENCE [LARGE SCALE GENOMIC DNA]</scope>
    <source>
        <strain evidence="17 18">FP101781</strain>
    </source>
</reference>
<dbReference type="InterPro" id="IPR036188">
    <property type="entry name" value="FAD/NAD-bd_sf"/>
</dbReference>
<evidence type="ECO:0000256" key="11">
    <source>
        <dbReference type="ARBA" id="ARBA00034010"/>
    </source>
</evidence>
<comment type="caution">
    <text evidence="17">The sequence shown here is derived from an EMBL/GenBank/DDBJ whole genome shotgun (WGS) entry which is preliminary data.</text>
</comment>
<comment type="cofactor">
    <cofactor evidence="1">
        <name>FAD</name>
        <dbReference type="ChEBI" id="CHEBI:57692"/>
    </cofactor>
</comment>
<gene>
    <name evidence="17" type="ORF">FA13DRAFT_1917600</name>
</gene>
<dbReference type="Pfam" id="PF00732">
    <property type="entry name" value="GMC_oxred_N"/>
    <property type="match status" value="1"/>
</dbReference>
<proteinExistence type="inferred from homology"/>
<dbReference type="PANTHER" id="PTHR11552:SF147">
    <property type="entry name" value="CHOLINE DEHYDROGENASE, MITOCHONDRIAL"/>
    <property type="match status" value="1"/>
</dbReference>
<evidence type="ECO:0000256" key="8">
    <source>
        <dbReference type="ARBA" id="ARBA00022827"/>
    </source>
</evidence>
<comment type="catalytic activity">
    <reaction evidence="10">
        <text>pyranose + acceptor = pyranos-2-ulose + reduced acceptor.</text>
        <dbReference type="EC" id="1.1.99.29"/>
    </reaction>
</comment>
<dbReference type="GO" id="GO:0050660">
    <property type="term" value="F:flavin adenine dinucleotide binding"/>
    <property type="evidence" value="ECO:0007669"/>
    <property type="project" value="InterPro"/>
</dbReference>
<feature type="signal peptide" evidence="15">
    <location>
        <begin position="1"/>
        <end position="23"/>
    </location>
</feature>
<dbReference type="EC" id="1.1.99.29" evidence="5"/>
<comment type="catalytic activity">
    <reaction evidence="13">
        <text>a pyranoside + acceptor = a pyranosid-3-ulose + reduced acceptor.</text>
        <dbReference type="EC" id="1.1.99.29"/>
    </reaction>
</comment>
<dbReference type="GO" id="GO:0033718">
    <property type="term" value="F:pyranose dehydrogenase (acceptor) activity"/>
    <property type="evidence" value="ECO:0007669"/>
    <property type="project" value="UniProtKB-EC"/>
</dbReference>
<keyword evidence="8" id="KW-0274">FAD</keyword>